<evidence type="ECO:0000313" key="3">
    <source>
        <dbReference type="EMBL" id="GAS93026.1"/>
    </source>
</evidence>
<reference evidence="4" key="2">
    <citation type="submission" date="2016-02" db="EMBL/GenBank/DDBJ databases">
        <title>Draft genome sequence of five rapidly growing Mycobacterium species.</title>
        <authorList>
            <person name="Katahira K."/>
            <person name="Gotou Y."/>
            <person name="Iida K."/>
            <person name="Ogura Y."/>
            <person name="Hayashi T."/>
        </authorList>
    </citation>
    <scope>NUCLEOTIDE SEQUENCE [LARGE SCALE GENOMIC DNA]</scope>
    <source>
        <strain evidence="4">JCM15654</strain>
    </source>
</reference>
<dbReference type="InterPro" id="IPR007213">
    <property type="entry name" value="Ppm1/Ppm2/Tcmp"/>
</dbReference>
<dbReference type="PANTHER" id="PTHR43619:SF2">
    <property type="entry name" value="S-ADENOSYL-L-METHIONINE-DEPENDENT METHYLTRANSFERASES SUPERFAMILY PROTEIN"/>
    <property type="match status" value="1"/>
</dbReference>
<evidence type="ECO:0000256" key="1">
    <source>
        <dbReference type="ARBA" id="ARBA00022603"/>
    </source>
</evidence>
<sequence length="276" mass="31239">MATKMHVDLSGPPQTMLDMVYAKALDADSARPVLGDRFAKQLMAQLDYDWSRSPVPRQRRRQVTSIAVRAAQFDIWVQQFLAVAERPIVLHVGCGLDSRAFRVDPGPEVEWYDIDFPDVIALRERLYPARQNYHLVSSSATDPNWLGNIPNDRPALLIAEGVSMYLTERDGIDLLRRVVSRFPSGELQLDFWSRFGRRAQAKNNKVVRWSGSDLGWAVNSPEEIIGQIPRARSLCAISVFEASTVQLLPNGYRRFAAAAARTPGLRNIVQFHRYAF</sequence>
<dbReference type="PIRSF" id="PIRSF028177">
    <property type="entry name" value="Polyketide_synth_Omtfrase_TcmP"/>
    <property type="match status" value="1"/>
</dbReference>
<reference evidence="4" key="1">
    <citation type="journal article" date="2016" name="Genome Announc.">
        <title>Draft Genome Sequences of Five Rapidly Growing Mycobacterium Species, M. thermoresistibile, M. fortuitum subsp. acetamidolyticum, M. canariasense, M. brisbanense, and M. novocastrense.</title>
        <authorList>
            <person name="Katahira K."/>
            <person name="Ogura Y."/>
            <person name="Gotoh Y."/>
            <person name="Hayashi T."/>
        </authorList>
    </citation>
    <scope>NUCLEOTIDE SEQUENCE [LARGE SCALE GENOMIC DNA]</scope>
    <source>
        <strain evidence="4">JCM15654</strain>
    </source>
</reference>
<dbReference type="STRING" id="146020.RMCB_7122"/>
<evidence type="ECO:0000313" key="4">
    <source>
        <dbReference type="Proteomes" id="UP000069620"/>
    </source>
</evidence>
<keyword evidence="4" id="KW-1185">Reference proteome</keyword>
<dbReference type="EMBL" id="BCSX01000068">
    <property type="protein sequence ID" value="GAS93026.1"/>
    <property type="molecule type" value="Genomic_DNA"/>
</dbReference>
<dbReference type="InterPro" id="IPR029063">
    <property type="entry name" value="SAM-dependent_MTases_sf"/>
</dbReference>
<dbReference type="RefSeq" id="WP_062832537.1">
    <property type="nucleotide sequence ID" value="NZ_BCSX01000068.1"/>
</dbReference>
<comment type="caution">
    <text evidence="3">The sequence shown here is derived from an EMBL/GenBank/DDBJ whole genome shotgun (WGS) entry which is preliminary data.</text>
</comment>
<dbReference type="AlphaFoldDB" id="A0A100W7C1"/>
<protein>
    <submittedName>
        <fullName evidence="3">O-methyltransferase domain-containing protein</fullName>
    </submittedName>
</protein>
<accession>A0A100W7C1</accession>
<keyword evidence="2 3" id="KW-0808">Transferase</keyword>
<dbReference type="GO" id="GO:0008168">
    <property type="term" value="F:methyltransferase activity"/>
    <property type="evidence" value="ECO:0007669"/>
    <property type="project" value="UniProtKB-KW"/>
</dbReference>
<dbReference type="OrthoDB" id="9800233at2"/>
<dbReference type="InterPro" id="IPR016874">
    <property type="entry name" value="TcmP-like"/>
</dbReference>
<dbReference type="SUPFAM" id="SSF53335">
    <property type="entry name" value="S-adenosyl-L-methionine-dependent methyltransferases"/>
    <property type="match status" value="1"/>
</dbReference>
<dbReference type="Proteomes" id="UP000069620">
    <property type="component" value="Unassembled WGS sequence"/>
</dbReference>
<dbReference type="Pfam" id="PF04072">
    <property type="entry name" value="LCM"/>
    <property type="match status" value="1"/>
</dbReference>
<keyword evidence="1 3" id="KW-0489">Methyltransferase</keyword>
<proteinExistence type="predicted"/>
<evidence type="ECO:0000256" key="2">
    <source>
        <dbReference type="ARBA" id="ARBA00022679"/>
    </source>
</evidence>
<name>A0A100W7C1_9MYCO</name>
<organism evidence="3 4">
    <name type="scientific">Mycolicibacterium brisbanense</name>
    <dbReference type="NCBI Taxonomy" id="146020"/>
    <lineage>
        <taxon>Bacteria</taxon>
        <taxon>Bacillati</taxon>
        <taxon>Actinomycetota</taxon>
        <taxon>Actinomycetes</taxon>
        <taxon>Mycobacteriales</taxon>
        <taxon>Mycobacteriaceae</taxon>
        <taxon>Mycolicibacterium</taxon>
    </lineage>
</organism>
<dbReference type="PANTHER" id="PTHR43619">
    <property type="entry name" value="S-ADENOSYL-L-METHIONINE-DEPENDENT METHYLTRANSFERASE YKTD-RELATED"/>
    <property type="match status" value="1"/>
</dbReference>
<gene>
    <name evidence="3" type="ORF">RMCB_7122</name>
</gene>
<dbReference type="Gene3D" id="3.40.50.150">
    <property type="entry name" value="Vaccinia Virus protein VP39"/>
    <property type="match status" value="1"/>
</dbReference>
<dbReference type="GO" id="GO:0032259">
    <property type="term" value="P:methylation"/>
    <property type="evidence" value="ECO:0007669"/>
    <property type="project" value="UniProtKB-KW"/>
</dbReference>